<name>A0AAP4D7L4_9PROT</name>
<dbReference type="GO" id="GO:0009086">
    <property type="term" value="P:methionine biosynthetic process"/>
    <property type="evidence" value="ECO:0007669"/>
    <property type="project" value="TreeGrafter"/>
</dbReference>
<comment type="catalytic activity">
    <reaction evidence="8">
        <text>(6S)-5-methyl-5,6,7,8-tetrahydrofolate + NAD(+) = (6R)-5,10-methylene-5,6,7,8-tetrahydrofolate + NADH + H(+)</text>
        <dbReference type="Rhea" id="RHEA:19821"/>
        <dbReference type="ChEBI" id="CHEBI:15378"/>
        <dbReference type="ChEBI" id="CHEBI:15636"/>
        <dbReference type="ChEBI" id="CHEBI:18608"/>
        <dbReference type="ChEBI" id="CHEBI:57540"/>
        <dbReference type="ChEBI" id="CHEBI:57945"/>
        <dbReference type="EC" id="1.5.1.54"/>
    </reaction>
    <physiologicalReaction direction="right-to-left" evidence="8">
        <dbReference type="Rhea" id="RHEA:19823"/>
    </physiologicalReaction>
</comment>
<sequence length="306" mass="33165">MTVRTLHQDARPTAWLDEPLPAVELSIEIFPPRTAEAGERLRHNLELFAAAGPRFISVTCGAGGTGEDGTFPLVLDVHKRFPVPVAAHLTCAYAPREHVDALLRRYWAAGIRRIVALRGDAPKGSERYVPQPGGYAYAADLVAGIREIAPFDISVACYPETHPEAASADADLDNLKRKVDAGADRLITQYCFDTDRILRFRDKLADAGIGLELVPGIMPIHSFTQIRRFSGACGAGIPAWLCELFDGVEDGSPVHGMIAASVASEQCRRLAAEGLTRQHVYALNRAELPLAIVHLLRAARHVPAAA</sequence>
<evidence type="ECO:0000256" key="2">
    <source>
        <dbReference type="ARBA" id="ARBA00004777"/>
    </source>
</evidence>
<dbReference type="AlphaFoldDB" id="A0AAP4D7L4"/>
<dbReference type="RefSeq" id="WP_327789769.1">
    <property type="nucleotide sequence ID" value="NZ_JARGEQ010000126.1"/>
</dbReference>
<comment type="caution">
    <text evidence="10">The sequence shown here is derived from an EMBL/GenBank/DDBJ whole genome shotgun (WGS) entry which is preliminary data.</text>
</comment>
<reference evidence="10 11" key="1">
    <citation type="submission" date="2023-03" db="EMBL/GenBank/DDBJ databases">
        <title>YIM 152171 draft genome.</title>
        <authorList>
            <person name="Yang Z."/>
        </authorList>
    </citation>
    <scope>NUCLEOTIDE SEQUENCE [LARGE SCALE GENOMIC DNA]</scope>
    <source>
        <strain evidence="10 11">YIM 152171</strain>
    </source>
</reference>
<gene>
    <name evidence="10" type="ORF">PZ740_13270</name>
</gene>
<dbReference type="SUPFAM" id="SSF51730">
    <property type="entry name" value="FAD-linked oxidoreductase"/>
    <property type="match status" value="1"/>
</dbReference>
<protein>
    <recommendedName>
        <fullName evidence="9">Methylenetetrahydrofolate reductase</fullName>
    </recommendedName>
</protein>
<evidence type="ECO:0000313" key="10">
    <source>
        <dbReference type="EMBL" id="MDF1587351.1"/>
    </source>
</evidence>
<proteinExistence type="inferred from homology"/>
<dbReference type="PANTHER" id="PTHR45754">
    <property type="entry name" value="METHYLENETETRAHYDROFOLATE REDUCTASE"/>
    <property type="match status" value="1"/>
</dbReference>
<evidence type="ECO:0000256" key="1">
    <source>
        <dbReference type="ARBA" id="ARBA00001974"/>
    </source>
</evidence>
<dbReference type="Pfam" id="PF02219">
    <property type="entry name" value="MTHFR"/>
    <property type="match status" value="1"/>
</dbReference>
<organism evidence="10 11">
    <name type="scientific">Marinimicrococcus flavescens</name>
    <dbReference type="NCBI Taxonomy" id="3031815"/>
    <lineage>
        <taxon>Bacteria</taxon>
        <taxon>Pseudomonadati</taxon>
        <taxon>Pseudomonadota</taxon>
        <taxon>Alphaproteobacteria</taxon>
        <taxon>Geminicoccales</taxon>
        <taxon>Geminicoccaceae</taxon>
        <taxon>Marinimicrococcus</taxon>
    </lineage>
</organism>
<dbReference type="GO" id="GO:0035999">
    <property type="term" value="P:tetrahydrofolate interconversion"/>
    <property type="evidence" value="ECO:0007669"/>
    <property type="project" value="TreeGrafter"/>
</dbReference>
<dbReference type="CDD" id="cd00537">
    <property type="entry name" value="MTHFR"/>
    <property type="match status" value="1"/>
</dbReference>
<keyword evidence="11" id="KW-1185">Reference proteome</keyword>
<keyword evidence="5 9" id="KW-0274">FAD</keyword>
<dbReference type="Gene3D" id="3.20.20.220">
    <property type="match status" value="1"/>
</dbReference>
<dbReference type="GO" id="GO:0106312">
    <property type="term" value="F:methylenetetrahydrofolate reductase (NADH) activity"/>
    <property type="evidence" value="ECO:0007669"/>
    <property type="project" value="UniProtKB-EC"/>
</dbReference>
<keyword evidence="4 9" id="KW-0285">Flavoprotein</keyword>
<evidence type="ECO:0000256" key="9">
    <source>
        <dbReference type="RuleBase" id="RU003862"/>
    </source>
</evidence>
<evidence type="ECO:0000256" key="7">
    <source>
        <dbReference type="ARBA" id="ARBA00034478"/>
    </source>
</evidence>
<comment type="similarity">
    <text evidence="3 9">Belongs to the methylenetetrahydrofolate reductase family.</text>
</comment>
<evidence type="ECO:0000256" key="6">
    <source>
        <dbReference type="ARBA" id="ARBA00023002"/>
    </source>
</evidence>
<dbReference type="InterPro" id="IPR029041">
    <property type="entry name" value="FAD-linked_oxidoreductase-like"/>
</dbReference>
<evidence type="ECO:0000313" key="11">
    <source>
        <dbReference type="Proteomes" id="UP001301140"/>
    </source>
</evidence>
<dbReference type="InterPro" id="IPR003171">
    <property type="entry name" value="Mehydrof_redctse-like"/>
</dbReference>
<dbReference type="GO" id="GO:0071949">
    <property type="term" value="F:FAD binding"/>
    <property type="evidence" value="ECO:0007669"/>
    <property type="project" value="TreeGrafter"/>
</dbReference>
<keyword evidence="6 9" id="KW-0560">Oxidoreductase</keyword>
<evidence type="ECO:0000256" key="3">
    <source>
        <dbReference type="ARBA" id="ARBA00006743"/>
    </source>
</evidence>
<dbReference type="PANTHER" id="PTHR45754:SF3">
    <property type="entry name" value="METHYLENETETRAHYDROFOLATE REDUCTASE (NADPH)"/>
    <property type="match status" value="1"/>
</dbReference>
<accession>A0AAP4D7L4</accession>
<dbReference type="Proteomes" id="UP001301140">
    <property type="component" value="Unassembled WGS sequence"/>
</dbReference>
<evidence type="ECO:0000256" key="5">
    <source>
        <dbReference type="ARBA" id="ARBA00022827"/>
    </source>
</evidence>
<comment type="pathway">
    <text evidence="2 9">One-carbon metabolism; tetrahydrofolate interconversion.</text>
</comment>
<evidence type="ECO:0000256" key="8">
    <source>
        <dbReference type="ARBA" id="ARBA00048628"/>
    </source>
</evidence>
<evidence type="ECO:0000256" key="4">
    <source>
        <dbReference type="ARBA" id="ARBA00022630"/>
    </source>
</evidence>
<comment type="pathway">
    <text evidence="7">Amino-acid biosynthesis; L-methionine biosynthesis via de novo pathway.</text>
</comment>
<dbReference type="GO" id="GO:0005829">
    <property type="term" value="C:cytosol"/>
    <property type="evidence" value="ECO:0007669"/>
    <property type="project" value="TreeGrafter"/>
</dbReference>
<comment type="cofactor">
    <cofactor evidence="1 9">
        <name>FAD</name>
        <dbReference type="ChEBI" id="CHEBI:57692"/>
    </cofactor>
</comment>
<dbReference type="EMBL" id="JARGEQ010000126">
    <property type="protein sequence ID" value="MDF1587351.1"/>
    <property type="molecule type" value="Genomic_DNA"/>
</dbReference>